<dbReference type="InterPro" id="IPR017451">
    <property type="entry name" value="F-box-assoc_interact_dom"/>
</dbReference>
<evidence type="ECO:0000313" key="3">
    <source>
        <dbReference type="Proteomes" id="UP000008694"/>
    </source>
</evidence>
<reference evidence="3" key="1">
    <citation type="journal article" date="2011" name="Nat. Genet.">
        <title>The Arabidopsis lyrata genome sequence and the basis of rapid genome size change.</title>
        <authorList>
            <person name="Hu T.T."/>
            <person name="Pattyn P."/>
            <person name="Bakker E.G."/>
            <person name="Cao J."/>
            <person name="Cheng J.-F."/>
            <person name="Clark R.M."/>
            <person name="Fahlgren N."/>
            <person name="Fawcett J.A."/>
            <person name="Grimwood J."/>
            <person name="Gundlach H."/>
            <person name="Haberer G."/>
            <person name="Hollister J.D."/>
            <person name="Ossowski S."/>
            <person name="Ottilar R.P."/>
            <person name="Salamov A.A."/>
            <person name="Schneeberger K."/>
            <person name="Spannagl M."/>
            <person name="Wang X."/>
            <person name="Yang L."/>
            <person name="Nasrallah M.E."/>
            <person name="Bergelson J."/>
            <person name="Carrington J.C."/>
            <person name="Gaut B.S."/>
            <person name="Schmutz J."/>
            <person name="Mayer K.F.X."/>
            <person name="Van de Peer Y."/>
            <person name="Grigoriev I.V."/>
            <person name="Nordborg M."/>
            <person name="Weigel D."/>
            <person name="Guo Y.-L."/>
        </authorList>
    </citation>
    <scope>NUCLEOTIDE SEQUENCE [LARGE SCALE GENOMIC DNA]</scope>
    <source>
        <strain evidence="3">cv. MN47</strain>
    </source>
</reference>
<dbReference type="AlphaFoldDB" id="D7L6C8"/>
<dbReference type="InterPro" id="IPR036047">
    <property type="entry name" value="F-box-like_dom_sf"/>
</dbReference>
<dbReference type="NCBIfam" id="TIGR01640">
    <property type="entry name" value="F_box_assoc_1"/>
    <property type="match status" value="1"/>
</dbReference>
<dbReference type="Gramene" id="fgenesh1_pg.C_scaffold_3002457">
    <property type="protein sequence ID" value="fgenesh1_pg.C_scaffold_3002457"/>
    <property type="gene ID" value="fgenesh1_pg.C_scaffold_3002457"/>
</dbReference>
<feature type="domain" description="F-box" evidence="1">
    <location>
        <begin position="1"/>
        <end position="46"/>
    </location>
</feature>
<organism evidence="3">
    <name type="scientific">Arabidopsis lyrata subsp. lyrata</name>
    <name type="common">Lyre-leaved rock-cress</name>
    <dbReference type="NCBI Taxonomy" id="81972"/>
    <lineage>
        <taxon>Eukaryota</taxon>
        <taxon>Viridiplantae</taxon>
        <taxon>Streptophyta</taxon>
        <taxon>Embryophyta</taxon>
        <taxon>Tracheophyta</taxon>
        <taxon>Spermatophyta</taxon>
        <taxon>Magnoliopsida</taxon>
        <taxon>eudicotyledons</taxon>
        <taxon>Gunneridae</taxon>
        <taxon>Pentapetalae</taxon>
        <taxon>rosids</taxon>
        <taxon>malvids</taxon>
        <taxon>Brassicales</taxon>
        <taxon>Brassicaceae</taxon>
        <taxon>Camelineae</taxon>
        <taxon>Arabidopsis</taxon>
    </lineage>
</organism>
<dbReference type="SUPFAM" id="SSF81383">
    <property type="entry name" value="F-box domain"/>
    <property type="match status" value="1"/>
</dbReference>
<dbReference type="InterPro" id="IPR050796">
    <property type="entry name" value="SCF_F-box_component"/>
</dbReference>
<keyword evidence="3" id="KW-1185">Reference proteome</keyword>
<protein>
    <recommendedName>
        <fullName evidence="1">F-box domain-containing protein</fullName>
    </recommendedName>
</protein>
<dbReference type="PROSITE" id="PS50181">
    <property type="entry name" value="FBOX"/>
    <property type="match status" value="1"/>
</dbReference>
<dbReference type="PANTHER" id="PTHR31672:SF13">
    <property type="entry name" value="F-BOX PROTEIN CPR30-LIKE"/>
    <property type="match status" value="1"/>
</dbReference>
<dbReference type="HOGENOM" id="CLU_034692_4_2_1"/>
<dbReference type="EMBL" id="GL348715">
    <property type="protein sequence ID" value="EFH61957.1"/>
    <property type="molecule type" value="Genomic_DNA"/>
</dbReference>
<gene>
    <name evidence="2" type="ORF">ARALYDRAFT_342694</name>
</gene>
<accession>D7L6C8</accession>
<dbReference type="InterPro" id="IPR006527">
    <property type="entry name" value="F-box-assoc_dom_typ1"/>
</dbReference>
<dbReference type="Proteomes" id="UP000008694">
    <property type="component" value="Unassembled WGS sequence"/>
</dbReference>
<dbReference type="CDD" id="cd22157">
    <property type="entry name" value="F-box_AtFBW1-like"/>
    <property type="match status" value="1"/>
</dbReference>
<dbReference type="PANTHER" id="PTHR31672">
    <property type="entry name" value="BNACNNG10540D PROTEIN"/>
    <property type="match status" value="1"/>
</dbReference>
<dbReference type="InterPro" id="IPR001810">
    <property type="entry name" value="F-box_dom"/>
</dbReference>
<dbReference type="Pfam" id="PF07734">
    <property type="entry name" value="FBA_1"/>
    <property type="match status" value="2"/>
</dbReference>
<dbReference type="Gene3D" id="1.20.1280.50">
    <property type="match status" value="1"/>
</dbReference>
<dbReference type="Pfam" id="PF00646">
    <property type="entry name" value="F-box"/>
    <property type="match status" value="1"/>
</dbReference>
<sequence>MDWRSLPMDLQKEILSRVPATSLARLRSTSKQWNALLKSANIHSTNAPKESLIIMLEYFRVCLVRANYLHELDINIAPSVNVTSQFYLEDPQSKSSQVDIRKVFHCDGLLLCNTEDDRLVKYKVLRVDHQGRSRGINNEYEIYDFTTDSWRVLGPKTDWYLPLSHCCVSVKGSTYWVAIHRGTPAIS</sequence>
<dbReference type="SMART" id="SM00256">
    <property type="entry name" value="FBOX"/>
    <property type="match status" value="1"/>
</dbReference>
<evidence type="ECO:0000259" key="1">
    <source>
        <dbReference type="PROSITE" id="PS50181"/>
    </source>
</evidence>
<name>D7L6C8_ARALL</name>
<evidence type="ECO:0000313" key="2">
    <source>
        <dbReference type="EMBL" id="EFH61957.1"/>
    </source>
</evidence>
<proteinExistence type="predicted"/>